<proteinExistence type="predicted"/>
<evidence type="ECO:0000313" key="2">
    <source>
        <dbReference type="Proteomes" id="UP000075683"/>
    </source>
</evidence>
<reference evidence="1 2" key="1">
    <citation type="submission" date="2016-01" db="EMBL/GenBank/DDBJ databases">
        <title>Draft Genome Sequences of Seven Thermophilic Sporeformers Isolated from Foods.</title>
        <authorList>
            <person name="Berendsen E.M."/>
            <person name="Wells-Bennik M.H."/>
            <person name="Krawcyk A.O."/>
            <person name="De Jong A."/>
            <person name="Holsappel S."/>
            <person name="Eijlander R.T."/>
            <person name="Kuipers O.P."/>
        </authorList>
    </citation>
    <scope>NUCLEOTIDE SEQUENCE [LARGE SCALE GENOMIC DNA]</scope>
    <source>
        <strain evidence="1 2">B4135</strain>
    </source>
</reference>
<dbReference type="STRING" id="301148.B4135_0966"/>
<comment type="caution">
    <text evidence="1">The sequence shown here is derived from an EMBL/GenBank/DDBJ whole genome shotgun (WGS) entry which is preliminary data.</text>
</comment>
<evidence type="ECO:0000313" key="1">
    <source>
        <dbReference type="EMBL" id="KYD23143.1"/>
    </source>
</evidence>
<gene>
    <name evidence="1" type="ORF">B4135_0966</name>
</gene>
<dbReference type="Proteomes" id="UP000075683">
    <property type="component" value="Unassembled WGS sequence"/>
</dbReference>
<dbReference type="EMBL" id="LQYT01000001">
    <property type="protein sequence ID" value="KYD23143.1"/>
    <property type="molecule type" value="Genomic_DNA"/>
</dbReference>
<protein>
    <submittedName>
        <fullName evidence="1">Uncharacterized protein</fullName>
    </submittedName>
</protein>
<sequence length="64" mass="7264">MTDPRGLFNKNGCGIIVVNDTVILQMRNRNKLKVYEALKKIDSIREELLSSVEYDLFSCSKEAG</sequence>
<name>A0A150MFB0_9BACI</name>
<accession>A0A150MFB0</accession>
<dbReference type="AlphaFoldDB" id="A0A150MFB0"/>
<organism evidence="1 2">
    <name type="scientific">Caldibacillus debilis</name>
    <dbReference type="NCBI Taxonomy" id="301148"/>
    <lineage>
        <taxon>Bacteria</taxon>
        <taxon>Bacillati</taxon>
        <taxon>Bacillota</taxon>
        <taxon>Bacilli</taxon>
        <taxon>Bacillales</taxon>
        <taxon>Bacillaceae</taxon>
        <taxon>Caldibacillus</taxon>
    </lineage>
</organism>